<dbReference type="InterPro" id="IPR036188">
    <property type="entry name" value="FAD/NAD-bd_sf"/>
</dbReference>
<dbReference type="Gene3D" id="1.10.10.10">
    <property type="entry name" value="Winged helix-like DNA-binding domain superfamily/Winged helix DNA-binding domain"/>
    <property type="match status" value="1"/>
</dbReference>
<evidence type="ECO:0000256" key="2">
    <source>
        <dbReference type="ARBA" id="ARBA00023002"/>
    </source>
</evidence>
<evidence type="ECO:0000313" key="6">
    <source>
        <dbReference type="Proteomes" id="UP001163046"/>
    </source>
</evidence>
<proteinExistence type="inferred from homology"/>
<dbReference type="InterPro" id="IPR002937">
    <property type="entry name" value="Amino_oxidase"/>
</dbReference>
<comment type="caution">
    <text evidence="5">The sequence shown here is derived from an EMBL/GenBank/DDBJ whole genome shotgun (WGS) entry which is preliminary data.</text>
</comment>
<dbReference type="OrthoDB" id="9982100at2759"/>
<gene>
    <name evidence="5" type="primary">KDM1A_1</name>
    <name evidence="5" type="ORF">OS493_018451</name>
</gene>
<dbReference type="FunFam" id="1.10.10.10:FF:000064">
    <property type="entry name" value="Lysine-specific histone demethylase 1A"/>
    <property type="match status" value="1"/>
</dbReference>
<dbReference type="Proteomes" id="UP001163046">
    <property type="component" value="Unassembled WGS sequence"/>
</dbReference>
<comment type="similarity">
    <text evidence="1">Belongs to the flavin monoamine oxidase family.</text>
</comment>
<feature type="region of interest" description="Disordered" evidence="3">
    <location>
        <begin position="108"/>
        <end position="134"/>
    </location>
</feature>
<evidence type="ECO:0000259" key="4">
    <source>
        <dbReference type="PROSITE" id="PS50934"/>
    </source>
</evidence>
<keyword evidence="6" id="KW-1185">Reference proteome</keyword>
<dbReference type="PANTHER" id="PTHR10742:SF386">
    <property type="entry name" value="LYSINE-SPECIFIC HISTONE DEMETHYLASE 1A"/>
    <property type="match status" value="1"/>
</dbReference>
<organism evidence="5 6">
    <name type="scientific">Desmophyllum pertusum</name>
    <dbReference type="NCBI Taxonomy" id="174260"/>
    <lineage>
        <taxon>Eukaryota</taxon>
        <taxon>Metazoa</taxon>
        <taxon>Cnidaria</taxon>
        <taxon>Anthozoa</taxon>
        <taxon>Hexacorallia</taxon>
        <taxon>Scleractinia</taxon>
        <taxon>Caryophylliina</taxon>
        <taxon>Caryophylliidae</taxon>
        <taxon>Desmophyllum</taxon>
    </lineage>
</organism>
<keyword evidence="2" id="KW-0560">Oxidoreductase</keyword>
<feature type="compositionally biased region" description="Basic and acidic residues" evidence="3">
    <location>
        <begin position="330"/>
        <end position="339"/>
    </location>
</feature>
<feature type="domain" description="SWIRM" evidence="4">
    <location>
        <begin position="136"/>
        <end position="235"/>
    </location>
</feature>
<dbReference type="Gene3D" id="3.50.50.60">
    <property type="entry name" value="FAD/NAD(P)-binding domain"/>
    <property type="match status" value="1"/>
</dbReference>
<feature type="region of interest" description="Disordered" evidence="3">
    <location>
        <begin position="330"/>
        <end position="355"/>
    </location>
</feature>
<feature type="region of interest" description="Disordered" evidence="3">
    <location>
        <begin position="1"/>
        <end position="56"/>
    </location>
</feature>
<dbReference type="GO" id="GO:0140682">
    <property type="term" value="F:FAD-dependent H3K4me/H3K4me3 demethylase activity"/>
    <property type="evidence" value="ECO:0007669"/>
    <property type="project" value="UniProtKB-ARBA"/>
</dbReference>
<reference evidence="5" key="1">
    <citation type="submission" date="2023-01" db="EMBL/GenBank/DDBJ databases">
        <title>Genome assembly of the deep-sea coral Lophelia pertusa.</title>
        <authorList>
            <person name="Herrera S."/>
            <person name="Cordes E."/>
        </authorList>
    </citation>
    <scope>NUCLEOTIDE SEQUENCE</scope>
    <source>
        <strain evidence="5">USNM1676648</strain>
        <tissue evidence="5">Polyp</tissue>
    </source>
</reference>
<feature type="compositionally biased region" description="Acidic residues" evidence="3">
    <location>
        <begin position="116"/>
        <end position="134"/>
    </location>
</feature>
<dbReference type="InterPro" id="IPR036388">
    <property type="entry name" value="WH-like_DNA-bd_sf"/>
</dbReference>
<dbReference type="InterPro" id="IPR050281">
    <property type="entry name" value="Flavin_monoamine_oxidase"/>
</dbReference>
<sequence>MSGTYPPPILPKPPSGLPFIAPKPNMPGQGVNGSHYSDSNNLEEKRENGNSPSNAELFDLEAEMARRTSQRKRPKVEYTEVDVKLANLTDDELSDDEIIRTTSRVSPPAVVPIPMEPEEPREVEEEEEDEDVPEGLEGAAFQSRLPFDKMTSQEASCFPDVSQGPPPVQKQFLYMRNRMLQLWVENPRQQLTLEQALSQLESPQNNDPKLASRVHAFLSRYGLINFGVYKILKMPPPLKKSPKVIVVGSGIAGLTAARQLQSFGIDCTIVEARERVGGRVATFRKGQYIADLGAMVLTGLGGNPLTVMANQISMELHKIRQKCPLYETHGKSGPLEKKANSRMAAVRVPKRKTRW</sequence>
<evidence type="ECO:0000313" key="5">
    <source>
        <dbReference type="EMBL" id="KAJ7391407.1"/>
    </source>
</evidence>
<dbReference type="Pfam" id="PF04433">
    <property type="entry name" value="SWIRM"/>
    <property type="match status" value="1"/>
</dbReference>
<dbReference type="PROSITE" id="PS50934">
    <property type="entry name" value="SWIRM"/>
    <property type="match status" value="1"/>
</dbReference>
<evidence type="ECO:0000256" key="1">
    <source>
        <dbReference type="ARBA" id="ARBA00005995"/>
    </source>
</evidence>
<dbReference type="SUPFAM" id="SSF51905">
    <property type="entry name" value="FAD/NAD(P)-binding domain"/>
    <property type="match status" value="1"/>
</dbReference>
<dbReference type="AlphaFoldDB" id="A0A9X0D8M9"/>
<evidence type="ECO:0000256" key="3">
    <source>
        <dbReference type="SAM" id="MobiDB-lite"/>
    </source>
</evidence>
<dbReference type="Pfam" id="PF01593">
    <property type="entry name" value="Amino_oxidase"/>
    <property type="match status" value="1"/>
</dbReference>
<dbReference type="SUPFAM" id="SSF46689">
    <property type="entry name" value="Homeodomain-like"/>
    <property type="match status" value="1"/>
</dbReference>
<dbReference type="InterPro" id="IPR009057">
    <property type="entry name" value="Homeodomain-like_sf"/>
</dbReference>
<dbReference type="InterPro" id="IPR007526">
    <property type="entry name" value="SWIRM"/>
</dbReference>
<dbReference type="PANTHER" id="PTHR10742">
    <property type="entry name" value="FLAVIN MONOAMINE OXIDASE"/>
    <property type="match status" value="1"/>
</dbReference>
<name>A0A9X0D8M9_9CNID</name>
<dbReference type="GO" id="GO:0003682">
    <property type="term" value="F:chromatin binding"/>
    <property type="evidence" value="ECO:0007669"/>
    <property type="project" value="TreeGrafter"/>
</dbReference>
<feature type="compositionally biased region" description="Pro residues" evidence="3">
    <location>
        <begin position="1"/>
        <end position="16"/>
    </location>
</feature>
<protein>
    <submittedName>
        <fullName evidence="5">Lysine-specific histone demethylase 1A</fullName>
    </submittedName>
</protein>
<dbReference type="GO" id="GO:0050660">
    <property type="term" value="F:flavin adenine dinucleotide binding"/>
    <property type="evidence" value="ECO:0007669"/>
    <property type="project" value="TreeGrafter"/>
</dbReference>
<accession>A0A9X0D8M9</accession>
<dbReference type="EMBL" id="MU825406">
    <property type="protein sequence ID" value="KAJ7391407.1"/>
    <property type="molecule type" value="Genomic_DNA"/>
</dbReference>